<gene>
    <name evidence="1" type="ORF">HNV11_05290</name>
</gene>
<sequence length="203" mass="22728">MRIGLGSMLVGALWLAKAGYGRPGFDHPAPDAVQPIQTIITADFSKVHYQKLLRFNIYSFHVTATDSGAVRNLRFKAYRGALLLTNFQTRVDGAVVGAEVADLDGNRYPELYVYSSSEGSGSFGRVYGWQFLAERKADISAVNWQSMGEGYMGHDSLWVERTVLCRKFPVYRPGDVNARPTGGQRMVRYRLRTFKQGFVLMAD</sequence>
<protein>
    <submittedName>
        <fullName evidence="1">Uncharacterized protein</fullName>
    </submittedName>
</protein>
<evidence type="ECO:0000313" key="2">
    <source>
        <dbReference type="Proteomes" id="UP000502756"/>
    </source>
</evidence>
<reference evidence="1 2" key="1">
    <citation type="submission" date="2020-05" db="EMBL/GenBank/DDBJ databases">
        <title>Genome sequencing of Spirosoma sp. TS118.</title>
        <authorList>
            <person name="Lee J.-H."/>
            <person name="Jeong S."/>
            <person name="Zhao L."/>
            <person name="Jung J.-H."/>
            <person name="Kim M.-K."/>
            <person name="Lim S."/>
        </authorList>
    </citation>
    <scope>NUCLEOTIDE SEQUENCE [LARGE SCALE GENOMIC DNA]</scope>
    <source>
        <strain evidence="1 2">TS118</strain>
    </source>
</reference>
<accession>A0A6M5Y2E9</accession>
<dbReference type="EMBL" id="CP053435">
    <property type="protein sequence ID" value="QJW88837.1"/>
    <property type="molecule type" value="Genomic_DNA"/>
</dbReference>
<organism evidence="1 2">
    <name type="scientific">Spirosoma taeanense</name>
    <dbReference type="NCBI Taxonomy" id="2735870"/>
    <lineage>
        <taxon>Bacteria</taxon>
        <taxon>Pseudomonadati</taxon>
        <taxon>Bacteroidota</taxon>
        <taxon>Cytophagia</taxon>
        <taxon>Cytophagales</taxon>
        <taxon>Cytophagaceae</taxon>
        <taxon>Spirosoma</taxon>
    </lineage>
</organism>
<keyword evidence="2" id="KW-1185">Reference proteome</keyword>
<dbReference type="AlphaFoldDB" id="A0A6M5Y2E9"/>
<name>A0A6M5Y2E9_9BACT</name>
<evidence type="ECO:0000313" key="1">
    <source>
        <dbReference type="EMBL" id="QJW88837.1"/>
    </source>
</evidence>
<dbReference type="Proteomes" id="UP000502756">
    <property type="component" value="Chromosome"/>
</dbReference>
<dbReference type="KEGG" id="stae:HNV11_05290"/>
<dbReference type="InterPro" id="IPR038643">
    <property type="entry name" value="PliI_sf"/>
</dbReference>
<proteinExistence type="predicted"/>
<dbReference type="RefSeq" id="WP_171738676.1">
    <property type="nucleotide sequence ID" value="NZ_CP053435.1"/>
</dbReference>
<dbReference type="Gene3D" id="2.40.128.460">
    <property type="entry name" value="Periplasmic lysozyme inhibitor of I-type lysozyme"/>
    <property type="match status" value="1"/>
</dbReference>